<dbReference type="PRINTS" id="PR00131">
    <property type="entry name" value="GLHYDRLASE1"/>
</dbReference>
<dbReference type="InterPro" id="IPR017853">
    <property type="entry name" value="GH"/>
</dbReference>
<comment type="similarity">
    <text evidence="2 12">Belongs to the glycosyl hydrolase 1 family.</text>
</comment>
<evidence type="ECO:0000256" key="7">
    <source>
        <dbReference type="ARBA" id="ARBA00023295"/>
    </source>
</evidence>
<dbReference type="Pfam" id="PF00232">
    <property type="entry name" value="Glyco_hydro_1"/>
    <property type="match status" value="1"/>
</dbReference>
<dbReference type="STRING" id="641025.SAMN05421507_102256"/>
<gene>
    <name evidence="13" type="ORF">SAMN05421507_102256</name>
</gene>
<feature type="binding site" evidence="10">
    <location>
        <begin position="416"/>
        <end position="417"/>
    </location>
    <ligand>
        <name>substrate</name>
    </ligand>
</feature>
<dbReference type="EMBL" id="FNIX01000002">
    <property type="protein sequence ID" value="SDO35328.1"/>
    <property type="molecule type" value="Genomic_DNA"/>
</dbReference>
<feature type="active site" description="Nucleophile" evidence="9 11">
    <location>
        <position position="362"/>
    </location>
</feature>
<dbReference type="InterPro" id="IPR033132">
    <property type="entry name" value="GH_1_N_CS"/>
</dbReference>
<keyword evidence="4 12" id="KW-0378">Hydrolase</keyword>
<organism evidence="13 14">
    <name type="scientific">Lentzea jiangxiensis</name>
    <dbReference type="NCBI Taxonomy" id="641025"/>
    <lineage>
        <taxon>Bacteria</taxon>
        <taxon>Bacillati</taxon>
        <taxon>Actinomycetota</taxon>
        <taxon>Actinomycetes</taxon>
        <taxon>Pseudonocardiales</taxon>
        <taxon>Pseudonocardiaceae</taxon>
        <taxon>Lentzea</taxon>
    </lineage>
</organism>
<feature type="binding site" evidence="10">
    <location>
        <position position="120"/>
    </location>
    <ligand>
        <name>substrate</name>
    </ligand>
</feature>
<dbReference type="GO" id="GO:0005829">
    <property type="term" value="C:cytosol"/>
    <property type="evidence" value="ECO:0007669"/>
    <property type="project" value="TreeGrafter"/>
</dbReference>
<dbReference type="SUPFAM" id="SSF51445">
    <property type="entry name" value="(Trans)glycosidases"/>
    <property type="match status" value="1"/>
</dbReference>
<dbReference type="FunFam" id="3.20.20.80:FF:000004">
    <property type="entry name" value="Beta-glucosidase 6-phospho-beta-glucosidase"/>
    <property type="match status" value="1"/>
</dbReference>
<evidence type="ECO:0000256" key="3">
    <source>
        <dbReference type="ARBA" id="ARBA00012744"/>
    </source>
</evidence>
<evidence type="ECO:0000313" key="14">
    <source>
        <dbReference type="Proteomes" id="UP000199691"/>
    </source>
</evidence>
<accession>A0A1H0IV20</accession>
<dbReference type="GO" id="GO:0008422">
    <property type="term" value="F:beta-glucosidase activity"/>
    <property type="evidence" value="ECO:0007669"/>
    <property type="project" value="UniProtKB-EC"/>
</dbReference>
<dbReference type="InterPro" id="IPR018120">
    <property type="entry name" value="Glyco_hydro_1_AS"/>
</dbReference>
<dbReference type="OrthoDB" id="9765195at2"/>
<keyword evidence="8" id="KW-0624">Polysaccharide degradation</keyword>
<evidence type="ECO:0000256" key="6">
    <source>
        <dbReference type="ARBA" id="ARBA00023277"/>
    </source>
</evidence>
<feature type="binding site" evidence="10">
    <location>
        <position position="20"/>
    </location>
    <ligand>
        <name>substrate</name>
    </ligand>
</feature>
<dbReference type="AlphaFoldDB" id="A0A1H0IV20"/>
<comment type="catalytic activity">
    <reaction evidence="1 12">
        <text>Hydrolysis of terminal, non-reducing beta-D-glucosyl residues with release of beta-D-glucose.</text>
        <dbReference type="EC" id="3.2.1.21"/>
    </reaction>
</comment>
<dbReference type="EC" id="3.2.1.21" evidence="3 12"/>
<dbReference type="GO" id="GO:0030245">
    <property type="term" value="P:cellulose catabolic process"/>
    <property type="evidence" value="ECO:0007669"/>
    <property type="project" value="UniProtKB-KW"/>
</dbReference>
<dbReference type="Proteomes" id="UP000199691">
    <property type="component" value="Unassembled WGS sequence"/>
</dbReference>
<evidence type="ECO:0000256" key="5">
    <source>
        <dbReference type="ARBA" id="ARBA00023001"/>
    </source>
</evidence>
<evidence type="ECO:0000256" key="9">
    <source>
        <dbReference type="PIRSR" id="PIRSR617736-1"/>
    </source>
</evidence>
<evidence type="ECO:0000256" key="10">
    <source>
        <dbReference type="PIRSR" id="PIRSR617736-2"/>
    </source>
</evidence>
<feature type="binding site" evidence="10">
    <location>
        <position position="296"/>
    </location>
    <ligand>
        <name>substrate</name>
    </ligand>
</feature>
<reference evidence="14" key="1">
    <citation type="submission" date="2016-10" db="EMBL/GenBank/DDBJ databases">
        <authorList>
            <person name="Varghese N."/>
            <person name="Submissions S."/>
        </authorList>
    </citation>
    <scope>NUCLEOTIDE SEQUENCE [LARGE SCALE GENOMIC DNA]</scope>
    <source>
        <strain evidence="14">CGMCC 4.6609</strain>
    </source>
</reference>
<dbReference type="PROSITE" id="PS00653">
    <property type="entry name" value="GLYCOSYL_HYDROL_F1_2"/>
    <property type="match status" value="1"/>
</dbReference>
<keyword evidence="14" id="KW-1185">Reference proteome</keyword>
<keyword evidence="6" id="KW-0119">Carbohydrate metabolism</keyword>
<dbReference type="InterPro" id="IPR001360">
    <property type="entry name" value="Glyco_hydro_1"/>
</dbReference>
<evidence type="ECO:0000256" key="4">
    <source>
        <dbReference type="ARBA" id="ARBA00022801"/>
    </source>
</evidence>
<evidence type="ECO:0000256" key="2">
    <source>
        <dbReference type="ARBA" id="ARBA00010838"/>
    </source>
</evidence>
<protein>
    <recommendedName>
        <fullName evidence="3 12">Beta-glucosidase</fullName>
        <ecNumber evidence="3 12">3.2.1.21</ecNumber>
    </recommendedName>
</protein>
<dbReference type="PROSITE" id="PS00572">
    <property type="entry name" value="GLYCOSYL_HYDROL_F1_1"/>
    <property type="match status" value="1"/>
</dbReference>
<feature type="binding site" evidence="10">
    <location>
        <position position="409"/>
    </location>
    <ligand>
        <name>substrate</name>
    </ligand>
</feature>
<dbReference type="InterPro" id="IPR017736">
    <property type="entry name" value="Glyco_hydro_1_beta-glucosidase"/>
</dbReference>
<feature type="active site" description="Proton donor" evidence="9">
    <location>
        <position position="165"/>
    </location>
</feature>
<feature type="binding site" evidence="10">
    <location>
        <position position="164"/>
    </location>
    <ligand>
        <name>substrate</name>
    </ligand>
</feature>
<proteinExistence type="inferred from homology"/>
<evidence type="ECO:0000256" key="8">
    <source>
        <dbReference type="ARBA" id="ARBA00023326"/>
    </source>
</evidence>
<dbReference type="Gene3D" id="3.20.20.80">
    <property type="entry name" value="Glycosidases"/>
    <property type="match status" value="1"/>
</dbReference>
<evidence type="ECO:0000256" key="1">
    <source>
        <dbReference type="ARBA" id="ARBA00000448"/>
    </source>
</evidence>
<sequence>MENILFPQGFLWGAATAAFQVEGATAVDGRTDSIWDEFCRQPGRVVGGDCGEPAADHYRRFEQDVAMMADLGLQAYRFSIAWPRVRPDGGKVNPAGLDFYKRLIDSLLAHDIVPWPTLYHWDLPQTLEENGGWANRDTAYRFADYAAATVEALGDRVGTWTTLNEPWCSAFLGYAAGIHAPGRQEPKAAVAAVHHLLLGHGLAADTIRAAQPDAKVGITLNMYPIIPVDPDNPADLDVARRLDGLQQRIFLDPLLRGEYPADILEDLEPFGFGDHIKDGDLGVISGPMDMLGVNYYTEHYVSSTPNGDDGGRNPWVGVEHASFPVRNAPVTDMGWEVRPDGLTTVLMRVHQDYPRLPLYITENGAAFRDDFTGNGAIDDVDRTGFIASHLRAAHAAIEAGVDLRGYFCWSLLDNFEWAEGYAKRFGIVHVDYDTQIRTPKMSARWFSRVARDNALVATS</sequence>
<dbReference type="NCBIfam" id="TIGR03356">
    <property type="entry name" value="BGL"/>
    <property type="match status" value="1"/>
</dbReference>
<dbReference type="RefSeq" id="WP_090096285.1">
    <property type="nucleotide sequence ID" value="NZ_FNIX01000002.1"/>
</dbReference>
<evidence type="ECO:0000256" key="11">
    <source>
        <dbReference type="PROSITE-ProRule" id="PRU10055"/>
    </source>
</evidence>
<dbReference type="PANTHER" id="PTHR10353:SF36">
    <property type="entry name" value="LP05116P"/>
    <property type="match status" value="1"/>
</dbReference>
<keyword evidence="7 12" id="KW-0326">Glycosidase</keyword>
<keyword evidence="5" id="KW-0136">Cellulose degradation</keyword>
<evidence type="ECO:0000313" key="13">
    <source>
        <dbReference type="EMBL" id="SDO35328.1"/>
    </source>
</evidence>
<dbReference type="PANTHER" id="PTHR10353">
    <property type="entry name" value="GLYCOSYL HYDROLASE"/>
    <property type="match status" value="1"/>
</dbReference>
<evidence type="ECO:0000256" key="12">
    <source>
        <dbReference type="RuleBase" id="RU361175"/>
    </source>
</evidence>
<name>A0A1H0IV20_9PSEU</name>